<name>A0ABX0UPF8_9BACT</name>
<proteinExistence type="predicted"/>
<dbReference type="InterPro" id="IPR002711">
    <property type="entry name" value="HNH"/>
</dbReference>
<dbReference type="Proteomes" id="UP001179181">
    <property type="component" value="Unassembled WGS sequence"/>
</dbReference>
<keyword evidence="3" id="KW-1185">Reference proteome</keyword>
<accession>A0ABX0UPF8</accession>
<dbReference type="Gene3D" id="1.10.30.50">
    <property type="match status" value="1"/>
</dbReference>
<dbReference type="EMBL" id="JAASQJ010000003">
    <property type="protein sequence ID" value="NIJ54014.1"/>
    <property type="molecule type" value="Genomic_DNA"/>
</dbReference>
<feature type="domain" description="HNH" evidence="1">
    <location>
        <begin position="43"/>
        <end position="88"/>
    </location>
</feature>
<evidence type="ECO:0000313" key="2">
    <source>
        <dbReference type="EMBL" id="NIJ54014.1"/>
    </source>
</evidence>
<organism evidence="2 3">
    <name type="scientific">Dyadobacter arcticus</name>
    <dbReference type="NCBI Taxonomy" id="1078754"/>
    <lineage>
        <taxon>Bacteria</taxon>
        <taxon>Pseudomonadati</taxon>
        <taxon>Bacteroidota</taxon>
        <taxon>Cytophagia</taxon>
        <taxon>Cytophagales</taxon>
        <taxon>Spirosomataceae</taxon>
        <taxon>Dyadobacter</taxon>
    </lineage>
</organism>
<evidence type="ECO:0000259" key="1">
    <source>
        <dbReference type="Pfam" id="PF01844"/>
    </source>
</evidence>
<dbReference type="RefSeq" id="WP_167271721.1">
    <property type="nucleotide sequence ID" value="NZ_JAASQJ010000003.1"/>
</dbReference>
<comment type="caution">
    <text evidence="2">The sequence shown here is derived from an EMBL/GenBank/DDBJ whole genome shotgun (WGS) entry which is preliminary data.</text>
</comment>
<gene>
    <name evidence="2" type="ORF">FHS68_003196</name>
</gene>
<reference evidence="2 3" key="1">
    <citation type="submission" date="2020-03" db="EMBL/GenBank/DDBJ databases">
        <title>Genomic Encyclopedia of Type Strains, Phase IV (KMG-IV): sequencing the most valuable type-strain genomes for metagenomic binning, comparative biology and taxonomic classification.</title>
        <authorList>
            <person name="Goeker M."/>
        </authorList>
    </citation>
    <scope>NUCLEOTIDE SEQUENCE [LARGE SCALE GENOMIC DNA]</scope>
    <source>
        <strain evidence="2 3">DSM 102865</strain>
    </source>
</reference>
<evidence type="ECO:0000313" key="3">
    <source>
        <dbReference type="Proteomes" id="UP001179181"/>
    </source>
</evidence>
<protein>
    <recommendedName>
        <fullName evidence="1">HNH domain-containing protein</fullName>
    </recommendedName>
</protein>
<dbReference type="Pfam" id="PF01844">
    <property type="entry name" value="HNH"/>
    <property type="match status" value="1"/>
</dbReference>
<sequence length="186" mass="22381">MIQIAFRNAFPKRNYTGVEYSDYRRYKEHLAKDFGEKCGYTNCGHFWFGGKRTFQIDHFKPISHHPELKTKYHNLVYSCSYVNRAKSNDLGDFLDPCDVDYNLHFYRDEQGFIFPKGDSETAKYMYKKLKLYLRRYSIIWMLEQLDEKMSELRVLIESTSDLEAKDLFIQISFKYMDYKAYLKAVH</sequence>